<dbReference type="InterPro" id="IPR019004">
    <property type="entry name" value="YqeY/Aim41"/>
</dbReference>
<dbReference type="PANTHER" id="PTHR28055:SF1">
    <property type="entry name" value="ALTERED INHERITANCE OF MITOCHONDRIA PROTEIN 41, MITOCHONDRIAL"/>
    <property type="match status" value="1"/>
</dbReference>
<comment type="subcellular location">
    <subcellularLocation>
        <location evidence="1">Mitochondrion</location>
    </subcellularLocation>
</comment>
<organism evidence="2 3">
    <name type="scientific">Smittium simulii</name>
    <dbReference type="NCBI Taxonomy" id="133385"/>
    <lineage>
        <taxon>Eukaryota</taxon>
        <taxon>Fungi</taxon>
        <taxon>Fungi incertae sedis</taxon>
        <taxon>Zoopagomycota</taxon>
        <taxon>Kickxellomycotina</taxon>
        <taxon>Harpellomycetes</taxon>
        <taxon>Harpellales</taxon>
        <taxon>Legeriomycetaceae</taxon>
        <taxon>Smittium</taxon>
    </lineage>
</organism>
<dbReference type="PANTHER" id="PTHR28055">
    <property type="entry name" value="ALTERED INHERITANCE OF MITOCHONDRIA PROTEIN 41, MITOCHONDRIAL"/>
    <property type="match status" value="1"/>
</dbReference>
<dbReference type="Gene3D" id="1.10.1510.10">
    <property type="entry name" value="Uncharacterised protein YqeY/AIM41 PF09424, N-terminal domain"/>
    <property type="match status" value="1"/>
</dbReference>
<dbReference type="STRING" id="133385.A0A2T9Y6H8"/>
<dbReference type="GO" id="GO:0016884">
    <property type="term" value="F:carbon-nitrogen ligase activity, with glutamine as amido-N-donor"/>
    <property type="evidence" value="ECO:0007669"/>
    <property type="project" value="UniProtKB-UniRule"/>
</dbReference>
<accession>A0A2T9Y6H8</accession>
<evidence type="ECO:0000256" key="1">
    <source>
        <dbReference type="RuleBase" id="RU365099"/>
    </source>
</evidence>
<keyword evidence="3" id="KW-1185">Reference proteome</keyword>
<gene>
    <name evidence="1" type="primary">AIM41</name>
    <name evidence="2" type="ORF">BB561_006118</name>
</gene>
<dbReference type="OrthoDB" id="538640at2759"/>
<dbReference type="InterPro" id="IPR042184">
    <property type="entry name" value="YqeY/Aim41_N"/>
</dbReference>
<keyword evidence="1" id="KW-0496">Mitochondrion</keyword>
<dbReference type="Proteomes" id="UP000245383">
    <property type="component" value="Unassembled WGS sequence"/>
</dbReference>
<protein>
    <recommendedName>
        <fullName evidence="1">Altered inheritance of mitochondria protein 41</fullName>
    </recommendedName>
</protein>
<dbReference type="AlphaFoldDB" id="A0A2T9Y6H8"/>
<comment type="caution">
    <text evidence="2">The sequence shown here is derived from an EMBL/GenBank/DDBJ whole genome shotgun (WGS) entry which is preliminary data.</text>
</comment>
<evidence type="ECO:0000313" key="2">
    <source>
        <dbReference type="EMBL" id="PVU87936.1"/>
    </source>
</evidence>
<dbReference type="InterPro" id="IPR003789">
    <property type="entry name" value="Asn/Gln_tRNA_amidoTrase-B-like"/>
</dbReference>
<name>A0A2T9Y6H8_9FUNG</name>
<sequence>MLRSAIISCALSRRAIVATRFYSEVSETTSIYARLRDDLKVNMRAKNMKQLTLVKALLSSITYAEKDPKNKAGDLKTNDSAVITLLQAAIIQREESITEFTKASRQDLAAHEQEQIDSIAKYIPKQLTDAEIKDVLTRVIQEQGATELRHIGQVTKASNIDPNTAHRSRILAFAKQLLSPPDKI</sequence>
<dbReference type="SUPFAM" id="SSF89095">
    <property type="entry name" value="GatB/YqeY motif"/>
    <property type="match status" value="1"/>
</dbReference>
<proteinExistence type="inferred from homology"/>
<evidence type="ECO:0000313" key="3">
    <source>
        <dbReference type="Proteomes" id="UP000245383"/>
    </source>
</evidence>
<comment type="similarity">
    <text evidence="1">Belongs to the AIM41 family.</text>
</comment>
<reference evidence="2 3" key="1">
    <citation type="journal article" date="2018" name="MBio">
        <title>Comparative Genomics Reveals the Core Gene Toolbox for the Fungus-Insect Symbiosis.</title>
        <authorList>
            <person name="Wang Y."/>
            <person name="Stata M."/>
            <person name="Wang W."/>
            <person name="Stajich J.E."/>
            <person name="White M.M."/>
            <person name="Moncalvo J.M."/>
        </authorList>
    </citation>
    <scope>NUCLEOTIDE SEQUENCE [LARGE SCALE GENOMIC DNA]</scope>
    <source>
        <strain evidence="2 3">SWE-8-4</strain>
    </source>
</reference>
<dbReference type="EMBL" id="MBFR01000430">
    <property type="protein sequence ID" value="PVU87936.1"/>
    <property type="molecule type" value="Genomic_DNA"/>
</dbReference>
<dbReference type="Pfam" id="PF09424">
    <property type="entry name" value="YqeY"/>
    <property type="match status" value="1"/>
</dbReference>
<dbReference type="GO" id="GO:0005739">
    <property type="term" value="C:mitochondrion"/>
    <property type="evidence" value="ECO:0007669"/>
    <property type="project" value="UniProtKB-SubCell"/>
</dbReference>